<dbReference type="PANTHER" id="PTHR24036:SF5">
    <property type="entry name" value="THROMBOMODULIN"/>
    <property type="match status" value="1"/>
</dbReference>
<dbReference type="AlphaFoldDB" id="A0A158R4J2"/>
<dbReference type="WBParaSite" id="SMUV_0000354501-mRNA-1">
    <property type="protein sequence ID" value="SMUV_0000354501-mRNA-1"/>
    <property type="gene ID" value="SMUV_0000354501"/>
</dbReference>
<dbReference type="Pfam" id="PF10517">
    <property type="entry name" value="DM13"/>
    <property type="match status" value="2"/>
</dbReference>
<evidence type="ECO:0000256" key="1">
    <source>
        <dbReference type="ARBA" id="ARBA00022737"/>
    </source>
</evidence>
<dbReference type="InterPro" id="IPR057443">
    <property type="entry name" value="At5g54830-like"/>
</dbReference>
<dbReference type="InterPro" id="IPR052126">
    <property type="entry name" value="Spindle_Org/Thrombomodulin"/>
</dbReference>
<accession>A0A158R4J2</accession>
<evidence type="ECO:0000313" key="5">
    <source>
        <dbReference type="WBParaSite" id="SMUV_0000354501-mRNA-1"/>
    </source>
</evidence>
<name>A0A158R4J2_9BILA</name>
<evidence type="ECO:0000256" key="2">
    <source>
        <dbReference type="SAM" id="SignalP"/>
    </source>
</evidence>
<dbReference type="PANTHER" id="PTHR24036">
    <property type="entry name" value="SKELETOR-RELATED"/>
    <property type="match status" value="1"/>
</dbReference>
<feature type="chain" id="PRO_5007631446" evidence="2">
    <location>
        <begin position="24"/>
        <end position="535"/>
    </location>
</feature>
<protein>
    <submittedName>
        <fullName evidence="5">Protein Skeletor</fullName>
    </submittedName>
</protein>
<reference evidence="5" key="1">
    <citation type="submission" date="2016-04" db="UniProtKB">
        <authorList>
            <consortium name="WormBaseParasite"/>
        </authorList>
    </citation>
    <scope>IDENTIFICATION</scope>
</reference>
<keyword evidence="2" id="KW-0732">Signal</keyword>
<proteinExistence type="predicted"/>
<keyword evidence="1" id="KW-0677">Repeat</keyword>
<organism evidence="4 5">
    <name type="scientific">Syphacia muris</name>
    <dbReference type="NCBI Taxonomy" id="451379"/>
    <lineage>
        <taxon>Eukaryota</taxon>
        <taxon>Metazoa</taxon>
        <taxon>Ecdysozoa</taxon>
        <taxon>Nematoda</taxon>
        <taxon>Chromadorea</taxon>
        <taxon>Rhabditida</taxon>
        <taxon>Spirurina</taxon>
        <taxon>Oxyuridomorpha</taxon>
        <taxon>Oxyuroidea</taxon>
        <taxon>Oxyuridae</taxon>
        <taxon>Syphacia</taxon>
    </lineage>
</organism>
<dbReference type="Pfam" id="PF25489">
    <property type="entry name" value="At5g54830"/>
    <property type="match status" value="1"/>
</dbReference>
<keyword evidence="4" id="KW-1185">Reference proteome</keyword>
<evidence type="ECO:0000313" key="4">
    <source>
        <dbReference type="Proteomes" id="UP000046393"/>
    </source>
</evidence>
<dbReference type="Proteomes" id="UP000046393">
    <property type="component" value="Unplaced"/>
</dbReference>
<sequence>MPLVWPTRTIFALLGSVVSGVIGDQYNTSINTYNKDYGVYIGKLTDPSTGEIKGYVFVVNETTLQILNFTYTNTAPDAYFWLDRNESPTKDGLKLPTFEYGLTPIKEYNNSRVVLVLPGFLKIKSFKSFSLYCLKFAHSLGSIIIPESLLIPKVQFLTNGAGVLSLKGSRYNVDSGPLLVIDRKTIKIFGFKFDGHKAPDAYFFVGRGPNVAHNAGIKVPIRGRDTPELITAMSERYRGGQDIIVDLPDDYDVYHIDWLSIYCYKFRVDFGHVPITNISQLIPPYVPPQKRHDDIDFSKIQGWKATSLLGSEKRRSFTFQLGPPGGRRGYQSMAQAHPSKYVWYVNGYLADVYLKRGVNYTFNVEGGADKSTVDFYNPLYISTDPFGGYSKLSDEERKQVTIIAGEDSNQTAGRLCLWSQTNDTRDPDKYDKFTSYRQTLKLHCDKSPKTATFTFTPDSETPDTLYYQSYSNYNMGWKIHVVDELPTDIEDFDDEPYHDLSSLSSSGSTSIGTKLSLVLLANVLLVTTHLLLCIA</sequence>
<evidence type="ECO:0000259" key="3">
    <source>
        <dbReference type="PROSITE" id="PS51549"/>
    </source>
</evidence>
<feature type="domain" description="DM13" evidence="3">
    <location>
        <begin position="38"/>
        <end position="146"/>
    </location>
</feature>
<feature type="domain" description="DM13" evidence="3">
    <location>
        <begin position="161"/>
        <end position="276"/>
    </location>
</feature>
<dbReference type="InterPro" id="IPR019545">
    <property type="entry name" value="DM13_domain"/>
</dbReference>
<dbReference type="SMART" id="SM00686">
    <property type="entry name" value="DM13"/>
    <property type="match status" value="2"/>
</dbReference>
<feature type="signal peptide" evidence="2">
    <location>
        <begin position="1"/>
        <end position="23"/>
    </location>
</feature>
<dbReference type="PROSITE" id="PS51549">
    <property type="entry name" value="DM13"/>
    <property type="match status" value="2"/>
</dbReference>